<dbReference type="AlphaFoldDB" id="A0A9D3XQF8"/>
<keyword evidence="2" id="KW-1185">Reference proteome</keyword>
<dbReference type="EMBL" id="JAHDVG010000463">
    <property type="protein sequence ID" value="KAH1185739.1"/>
    <property type="molecule type" value="Genomic_DNA"/>
</dbReference>
<sequence>MVTNNFPIHTGKNSHILKHGLDTRMATIINHGYFCSARRVIEEKNRKLPFPITLPREKKFLLFHVPLLPPLQHPSIYTPQLSVLDLNRKNISVLSSRSTKCPLHSLQTLKYLGFV</sequence>
<dbReference type="Proteomes" id="UP000827986">
    <property type="component" value="Unassembled WGS sequence"/>
</dbReference>
<proteinExistence type="predicted"/>
<gene>
    <name evidence="1" type="ORF">KIL84_018488</name>
</gene>
<organism evidence="1 2">
    <name type="scientific">Mauremys mutica</name>
    <name type="common">yellowpond turtle</name>
    <dbReference type="NCBI Taxonomy" id="74926"/>
    <lineage>
        <taxon>Eukaryota</taxon>
        <taxon>Metazoa</taxon>
        <taxon>Chordata</taxon>
        <taxon>Craniata</taxon>
        <taxon>Vertebrata</taxon>
        <taxon>Euteleostomi</taxon>
        <taxon>Archelosauria</taxon>
        <taxon>Testudinata</taxon>
        <taxon>Testudines</taxon>
        <taxon>Cryptodira</taxon>
        <taxon>Durocryptodira</taxon>
        <taxon>Testudinoidea</taxon>
        <taxon>Geoemydidae</taxon>
        <taxon>Geoemydinae</taxon>
        <taxon>Mauremys</taxon>
    </lineage>
</organism>
<evidence type="ECO:0000313" key="2">
    <source>
        <dbReference type="Proteomes" id="UP000827986"/>
    </source>
</evidence>
<accession>A0A9D3XQF8</accession>
<evidence type="ECO:0000313" key="1">
    <source>
        <dbReference type="EMBL" id="KAH1185739.1"/>
    </source>
</evidence>
<reference evidence="1" key="1">
    <citation type="submission" date="2021-09" db="EMBL/GenBank/DDBJ databases">
        <title>The genome of Mauremys mutica provides insights into the evolution of semi-aquatic lifestyle.</title>
        <authorList>
            <person name="Gong S."/>
            <person name="Gao Y."/>
        </authorList>
    </citation>
    <scope>NUCLEOTIDE SEQUENCE</scope>
    <source>
        <strain evidence="1">MM-2020</strain>
        <tissue evidence="1">Muscle</tissue>
    </source>
</reference>
<protein>
    <submittedName>
        <fullName evidence="1">Uncharacterized protein</fullName>
    </submittedName>
</protein>
<comment type="caution">
    <text evidence="1">The sequence shown here is derived from an EMBL/GenBank/DDBJ whole genome shotgun (WGS) entry which is preliminary data.</text>
</comment>
<name>A0A9D3XQF8_9SAUR</name>